<dbReference type="PANTHER" id="PTHR35303">
    <property type="entry name" value="OS02G0197800 PROTEIN"/>
    <property type="match status" value="1"/>
</dbReference>
<keyword evidence="2" id="KW-0408">Iron</keyword>
<dbReference type="GO" id="GO:0046872">
    <property type="term" value="F:metal ion binding"/>
    <property type="evidence" value="ECO:0007669"/>
    <property type="project" value="UniProtKB-KW"/>
</dbReference>
<sequence length="96" mass="10636">MIDRLSATTDNRHLIVEWEGGGTTELAATTLRREARDAYTRRAKLDHGEIAVAPDLTITALAQVGRGGVNIHFSDGHDRAIYPFEYLHALSEQYGN</sequence>
<evidence type="ECO:0000313" key="5">
    <source>
        <dbReference type="Proteomes" id="UP000068382"/>
    </source>
</evidence>
<feature type="domain" description="Gamma-butyrobetaine hydroxylase-like N-terminal" evidence="3">
    <location>
        <begin position="8"/>
        <end position="88"/>
    </location>
</feature>
<evidence type="ECO:0000313" key="4">
    <source>
        <dbReference type="EMBL" id="KUP91307.1"/>
    </source>
</evidence>
<keyword evidence="5" id="KW-1185">Reference proteome</keyword>
<evidence type="ECO:0000256" key="2">
    <source>
        <dbReference type="ARBA" id="ARBA00023004"/>
    </source>
</evidence>
<name>A0A132BU11_9RHOB</name>
<gene>
    <name evidence="4" type="ORF">TRIHO_38810</name>
</gene>
<dbReference type="Pfam" id="PF06155">
    <property type="entry name" value="GBBH-like_N"/>
    <property type="match status" value="1"/>
</dbReference>
<evidence type="ECO:0000256" key="1">
    <source>
        <dbReference type="ARBA" id="ARBA00022723"/>
    </source>
</evidence>
<proteinExistence type="predicted"/>
<dbReference type="InterPro" id="IPR038492">
    <property type="entry name" value="GBBH-like_N_sf"/>
</dbReference>
<dbReference type="Gene3D" id="3.30.2020.30">
    <property type="match status" value="1"/>
</dbReference>
<organism evidence="4 5">
    <name type="scientific">Tritonibacter horizontis</name>
    <dbReference type="NCBI Taxonomy" id="1768241"/>
    <lineage>
        <taxon>Bacteria</taxon>
        <taxon>Pseudomonadati</taxon>
        <taxon>Pseudomonadota</taxon>
        <taxon>Alphaproteobacteria</taxon>
        <taxon>Rhodobacterales</taxon>
        <taxon>Paracoccaceae</taxon>
        <taxon>Tritonibacter</taxon>
    </lineage>
</organism>
<dbReference type="Proteomes" id="UP000068382">
    <property type="component" value="Unassembled WGS sequence"/>
</dbReference>
<comment type="caution">
    <text evidence="4">The sequence shown here is derived from an EMBL/GenBank/DDBJ whole genome shotgun (WGS) entry which is preliminary data.</text>
</comment>
<protein>
    <recommendedName>
        <fullName evidence="3">Gamma-butyrobetaine hydroxylase-like N-terminal domain-containing protein</fullName>
    </recommendedName>
</protein>
<evidence type="ECO:0000259" key="3">
    <source>
        <dbReference type="Pfam" id="PF06155"/>
    </source>
</evidence>
<accession>A0A132BU11</accession>
<dbReference type="EMBL" id="LPUY01000100">
    <property type="protein sequence ID" value="KUP91307.1"/>
    <property type="molecule type" value="Genomic_DNA"/>
</dbReference>
<keyword evidence="1" id="KW-0479">Metal-binding</keyword>
<dbReference type="AlphaFoldDB" id="A0A132BU11"/>
<dbReference type="InterPro" id="IPR010376">
    <property type="entry name" value="GBBH-like_N"/>
</dbReference>
<dbReference type="RefSeq" id="WP_068247645.1">
    <property type="nucleotide sequence ID" value="NZ_LPUY01000100.1"/>
</dbReference>
<reference evidence="4 5" key="1">
    <citation type="submission" date="2015-12" db="EMBL/GenBank/DDBJ databases">
        <title>Genome sequence of the marine Rhodobacteraceae strain O3.65, Candidatus Tritonibacter horizontis.</title>
        <authorList>
            <person name="Poehlein A."/>
            <person name="Giebel H.A."/>
            <person name="Voget S."/>
            <person name="Brinkhoff T."/>
        </authorList>
    </citation>
    <scope>NUCLEOTIDE SEQUENCE [LARGE SCALE GENOMIC DNA]</scope>
    <source>
        <strain evidence="4 5">O3.65</strain>
    </source>
</reference>